<evidence type="ECO:0000313" key="3">
    <source>
        <dbReference type="Proteomes" id="UP001596528"/>
    </source>
</evidence>
<dbReference type="PANTHER" id="PTHR42912">
    <property type="entry name" value="METHYLTRANSFERASE"/>
    <property type="match status" value="1"/>
</dbReference>
<gene>
    <name evidence="2" type="ORF">ACFQWB_13405</name>
</gene>
<sequence>MSAFDKKKLEQAYDAFADERQQSGLAPWKSEERRRALDAFKRAGAAALLEIGAGTGRDSLYFQEHGLAVTAVDLLERMVELCRNKGLTAYRMDFSRMSFADRSFDAVFAMNCLLHVPKAELRETLGEIARVLKPGGLFLSGGIRRPPSA</sequence>
<organism evidence="2 3">
    <name type="scientific">Paenibacillus thermoaerophilus</name>
    <dbReference type="NCBI Taxonomy" id="1215385"/>
    <lineage>
        <taxon>Bacteria</taxon>
        <taxon>Bacillati</taxon>
        <taxon>Bacillota</taxon>
        <taxon>Bacilli</taxon>
        <taxon>Bacillales</taxon>
        <taxon>Paenibacillaceae</taxon>
        <taxon>Paenibacillus</taxon>
    </lineage>
</organism>
<dbReference type="GO" id="GO:0008168">
    <property type="term" value="F:methyltransferase activity"/>
    <property type="evidence" value="ECO:0007669"/>
    <property type="project" value="UniProtKB-KW"/>
</dbReference>
<dbReference type="CDD" id="cd02440">
    <property type="entry name" value="AdoMet_MTases"/>
    <property type="match status" value="1"/>
</dbReference>
<accession>A0ABW2V6N1</accession>
<keyword evidence="2" id="KW-0489">Methyltransferase</keyword>
<dbReference type="InterPro" id="IPR050508">
    <property type="entry name" value="Methyltransf_Superfamily"/>
</dbReference>
<dbReference type="SUPFAM" id="SSF53335">
    <property type="entry name" value="S-adenosyl-L-methionine-dependent methyltransferases"/>
    <property type="match status" value="1"/>
</dbReference>
<dbReference type="InterPro" id="IPR029063">
    <property type="entry name" value="SAM-dependent_MTases_sf"/>
</dbReference>
<dbReference type="GO" id="GO:0032259">
    <property type="term" value="P:methylation"/>
    <property type="evidence" value="ECO:0007669"/>
    <property type="project" value="UniProtKB-KW"/>
</dbReference>
<feature type="domain" description="Methyltransferase type 11" evidence="1">
    <location>
        <begin position="49"/>
        <end position="139"/>
    </location>
</feature>
<evidence type="ECO:0000313" key="2">
    <source>
        <dbReference type="EMBL" id="MFC7750918.1"/>
    </source>
</evidence>
<keyword evidence="2" id="KW-0808">Transferase</keyword>
<dbReference type="Pfam" id="PF08241">
    <property type="entry name" value="Methyltransf_11"/>
    <property type="match status" value="1"/>
</dbReference>
<dbReference type="InterPro" id="IPR013216">
    <property type="entry name" value="Methyltransf_11"/>
</dbReference>
<keyword evidence="3" id="KW-1185">Reference proteome</keyword>
<dbReference type="Proteomes" id="UP001596528">
    <property type="component" value="Unassembled WGS sequence"/>
</dbReference>
<dbReference type="Gene3D" id="3.40.50.150">
    <property type="entry name" value="Vaccinia Virus protein VP39"/>
    <property type="match status" value="1"/>
</dbReference>
<name>A0ABW2V6N1_9BACL</name>
<evidence type="ECO:0000259" key="1">
    <source>
        <dbReference type="Pfam" id="PF08241"/>
    </source>
</evidence>
<dbReference type="EMBL" id="JBHTGQ010000031">
    <property type="protein sequence ID" value="MFC7750918.1"/>
    <property type="molecule type" value="Genomic_DNA"/>
</dbReference>
<dbReference type="RefSeq" id="WP_170209481.1">
    <property type="nucleotide sequence ID" value="NZ_JBHTGQ010000031.1"/>
</dbReference>
<comment type="caution">
    <text evidence="2">The sequence shown here is derived from an EMBL/GenBank/DDBJ whole genome shotgun (WGS) entry which is preliminary data.</text>
</comment>
<proteinExistence type="predicted"/>
<reference evidence="3" key="1">
    <citation type="journal article" date="2019" name="Int. J. Syst. Evol. Microbiol.">
        <title>The Global Catalogue of Microorganisms (GCM) 10K type strain sequencing project: providing services to taxonomists for standard genome sequencing and annotation.</title>
        <authorList>
            <consortium name="The Broad Institute Genomics Platform"/>
            <consortium name="The Broad Institute Genome Sequencing Center for Infectious Disease"/>
            <person name="Wu L."/>
            <person name="Ma J."/>
        </authorList>
    </citation>
    <scope>NUCLEOTIDE SEQUENCE [LARGE SCALE GENOMIC DNA]</scope>
    <source>
        <strain evidence="3">JCM 18657</strain>
    </source>
</reference>
<protein>
    <submittedName>
        <fullName evidence="2">Class I SAM-dependent methyltransferase</fullName>
        <ecNumber evidence="2">2.1.-.-</ecNumber>
    </submittedName>
</protein>
<dbReference type="EC" id="2.1.-.-" evidence="2"/>